<feature type="domain" description="Nicotinate phosphoribosyltransferase C-terminal" evidence="7">
    <location>
        <begin position="137"/>
        <end position="195"/>
    </location>
</feature>
<evidence type="ECO:0000256" key="4">
    <source>
        <dbReference type="ARBA" id="ARBA00022598"/>
    </source>
</evidence>
<gene>
    <name evidence="8" type="ORF">LDC_2422</name>
</gene>
<sequence>MARKLAQDGIVLQGVRLDSGNLGDHARKVRHILDAGGLFNVTIFASGSLDEFSLAELVREEAPIDGFGVGTRMNTSADHPYLDCAYKLEEYAHVPRRKQSEGKATWPGRKQVYRSYDDEGLLAGDILTTADATQLGEPLLVPVMHRGQRLPRLPSLEAVREHARTQLARLPKSLRALTPATSPYRVTVAAPLVRLTAEIDKRMPATPLIGRDTSSPAHLC</sequence>
<dbReference type="Pfam" id="PF17956">
    <property type="entry name" value="NAPRTase_C"/>
    <property type="match status" value="1"/>
</dbReference>
<dbReference type="GO" id="GO:0016757">
    <property type="term" value="F:glycosyltransferase activity"/>
    <property type="evidence" value="ECO:0007669"/>
    <property type="project" value="UniProtKB-KW"/>
</dbReference>
<dbReference type="InterPro" id="IPR041619">
    <property type="entry name" value="NAPRTase_C"/>
</dbReference>
<protein>
    <recommendedName>
        <fullName evidence="2">nicotinate phosphoribosyltransferase</fullName>
        <ecNumber evidence="2">6.3.4.21</ecNumber>
    </recommendedName>
</protein>
<evidence type="ECO:0000256" key="6">
    <source>
        <dbReference type="ARBA" id="ARBA00048668"/>
    </source>
</evidence>
<evidence type="ECO:0000313" key="8">
    <source>
        <dbReference type="EMBL" id="EFK95569.1"/>
    </source>
</evidence>
<dbReference type="Gene3D" id="3.20.20.70">
    <property type="entry name" value="Aldolase class I"/>
    <property type="match status" value="1"/>
</dbReference>
<keyword evidence="8" id="KW-0808">Transferase</keyword>
<dbReference type="AlphaFoldDB" id="D9PLJ9"/>
<name>D9PLJ9_9ZZZZ</name>
<keyword evidence="5" id="KW-0662">Pyridine nucleotide biosynthesis</keyword>
<keyword evidence="3" id="KW-0597">Phosphoprotein</keyword>
<dbReference type="PANTHER" id="PTHR11098:SF1">
    <property type="entry name" value="NICOTINATE PHOSPHORIBOSYLTRANSFERASE"/>
    <property type="match status" value="1"/>
</dbReference>
<dbReference type="GO" id="GO:0004516">
    <property type="term" value="F:nicotinate phosphoribosyltransferase activity"/>
    <property type="evidence" value="ECO:0007669"/>
    <property type="project" value="UniProtKB-EC"/>
</dbReference>
<dbReference type="InterPro" id="IPR013785">
    <property type="entry name" value="Aldolase_TIM"/>
</dbReference>
<dbReference type="UniPathway" id="UPA00253">
    <property type="reaction ID" value="UER00457"/>
</dbReference>
<evidence type="ECO:0000256" key="3">
    <source>
        <dbReference type="ARBA" id="ARBA00022553"/>
    </source>
</evidence>
<comment type="caution">
    <text evidence="8">The sequence shown here is derived from an EMBL/GenBank/DDBJ whole genome shotgun (WGS) entry which is preliminary data.</text>
</comment>
<comment type="catalytic activity">
    <reaction evidence="6">
        <text>5-phospho-alpha-D-ribose 1-diphosphate + nicotinate + ATP + H2O = nicotinate beta-D-ribonucleotide + ADP + phosphate + diphosphate</text>
        <dbReference type="Rhea" id="RHEA:36163"/>
        <dbReference type="ChEBI" id="CHEBI:15377"/>
        <dbReference type="ChEBI" id="CHEBI:30616"/>
        <dbReference type="ChEBI" id="CHEBI:32544"/>
        <dbReference type="ChEBI" id="CHEBI:33019"/>
        <dbReference type="ChEBI" id="CHEBI:43474"/>
        <dbReference type="ChEBI" id="CHEBI:57502"/>
        <dbReference type="ChEBI" id="CHEBI:58017"/>
        <dbReference type="ChEBI" id="CHEBI:456216"/>
        <dbReference type="EC" id="6.3.4.21"/>
    </reaction>
</comment>
<reference evidence="8" key="2">
    <citation type="journal article" date="2011" name="Microb. Ecol.">
        <title>Taxonomic and Functional Metagenomic Profiling of the Microbial Community in the Anoxic Sediment of a Sub-saline Shallow Lake (Laguna de Carrizo, Central Spain).</title>
        <authorList>
            <person name="Ferrer M."/>
            <person name="Guazzaroni M.E."/>
            <person name="Richter M."/>
            <person name="Garcia-Salamanca A."/>
            <person name="Yarza P."/>
            <person name="Suarez-Suarez A."/>
            <person name="Solano J."/>
            <person name="Alcaide M."/>
            <person name="van Dillewijn P."/>
            <person name="Molina-Henares M.A."/>
            <person name="Lopez-Cortes N."/>
            <person name="Al-Ramahi Y."/>
            <person name="Guerrero C."/>
            <person name="Acosta A."/>
            <person name="de Eugenio L.I."/>
            <person name="Martinez V."/>
            <person name="Marques S."/>
            <person name="Rojo F."/>
            <person name="Santero E."/>
            <person name="Genilloud O."/>
            <person name="Perez-Perez J."/>
            <person name="Rossello-Mora R."/>
            <person name="Ramos J.L."/>
        </authorList>
    </citation>
    <scope>NUCLEOTIDE SEQUENCE</scope>
</reference>
<dbReference type="InterPro" id="IPR036068">
    <property type="entry name" value="Nicotinate_pribotase-like_C"/>
</dbReference>
<evidence type="ECO:0000256" key="5">
    <source>
        <dbReference type="ARBA" id="ARBA00022642"/>
    </source>
</evidence>
<keyword evidence="4" id="KW-0436">Ligase</keyword>
<comment type="pathway">
    <text evidence="1">Cofactor biosynthesis; NAD(+) biosynthesis; nicotinate D-ribonucleotide from nicotinate: step 1/1.</text>
</comment>
<dbReference type="EMBL" id="ADZX01000735">
    <property type="protein sequence ID" value="EFK95569.1"/>
    <property type="molecule type" value="Genomic_DNA"/>
</dbReference>
<accession>D9PLJ9</accession>
<reference evidence="8" key="1">
    <citation type="submission" date="2010-07" db="EMBL/GenBank/DDBJ databases">
        <authorList>
            <consortium name="CONSOLIDER consortium CSD2007-00005"/>
            <person name="Guazzaroni M.-E."/>
            <person name="Richter M."/>
            <person name="Garcia-Salamanca A."/>
            <person name="Yarza P."/>
            <person name="Ferrer M."/>
        </authorList>
    </citation>
    <scope>NUCLEOTIDE SEQUENCE</scope>
</reference>
<dbReference type="GO" id="GO:0005829">
    <property type="term" value="C:cytosol"/>
    <property type="evidence" value="ECO:0007669"/>
    <property type="project" value="TreeGrafter"/>
</dbReference>
<dbReference type="PANTHER" id="PTHR11098">
    <property type="entry name" value="NICOTINATE PHOSPHORIBOSYLTRANSFERASE"/>
    <property type="match status" value="1"/>
</dbReference>
<organism evidence="8">
    <name type="scientific">sediment metagenome</name>
    <dbReference type="NCBI Taxonomy" id="749907"/>
    <lineage>
        <taxon>unclassified sequences</taxon>
        <taxon>metagenomes</taxon>
        <taxon>ecological metagenomes</taxon>
    </lineage>
</organism>
<dbReference type="EC" id="6.3.4.21" evidence="2"/>
<dbReference type="InterPro" id="IPR007229">
    <property type="entry name" value="Nic_PRibTrfase-Fam"/>
</dbReference>
<dbReference type="Gene3D" id="3.20.140.10">
    <property type="entry name" value="nicotinate phosphoribosyltransferase"/>
    <property type="match status" value="2"/>
</dbReference>
<evidence type="ECO:0000259" key="7">
    <source>
        <dbReference type="Pfam" id="PF17956"/>
    </source>
</evidence>
<proteinExistence type="predicted"/>
<dbReference type="SUPFAM" id="SSF51690">
    <property type="entry name" value="Nicotinate/Quinolinate PRTase C-terminal domain-like"/>
    <property type="match status" value="1"/>
</dbReference>
<dbReference type="GO" id="GO:0034355">
    <property type="term" value="P:NAD+ biosynthetic process via the salvage pathway"/>
    <property type="evidence" value="ECO:0007669"/>
    <property type="project" value="TreeGrafter"/>
</dbReference>
<keyword evidence="8" id="KW-0328">Glycosyltransferase</keyword>
<evidence type="ECO:0000256" key="1">
    <source>
        <dbReference type="ARBA" id="ARBA00004952"/>
    </source>
</evidence>
<evidence type="ECO:0000256" key="2">
    <source>
        <dbReference type="ARBA" id="ARBA00013236"/>
    </source>
</evidence>